<dbReference type="InterPro" id="IPR044817">
    <property type="entry name" value="SBP-like"/>
</dbReference>
<evidence type="ECO:0000259" key="6">
    <source>
        <dbReference type="PROSITE" id="PS51141"/>
    </source>
</evidence>
<evidence type="ECO:0000256" key="4">
    <source>
        <dbReference type="PROSITE-ProRule" id="PRU00470"/>
    </source>
</evidence>
<evidence type="ECO:0000256" key="3">
    <source>
        <dbReference type="ARBA" id="ARBA00022833"/>
    </source>
</evidence>
<feature type="domain" description="SBP-type" evidence="6">
    <location>
        <begin position="106"/>
        <end position="184"/>
    </location>
</feature>
<dbReference type="PANTHER" id="PTHR31251">
    <property type="entry name" value="SQUAMOSA PROMOTER-BINDING-LIKE PROTEIN 4"/>
    <property type="match status" value="1"/>
</dbReference>
<feature type="region of interest" description="Disordered" evidence="5">
    <location>
        <begin position="1"/>
        <end position="65"/>
    </location>
</feature>
<dbReference type="Gene3D" id="4.10.1100.10">
    <property type="entry name" value="Transcription factor, SBP-box domain"/>
    <property type="match status" value="1"/>
</dbReference>
<reference evidence="7 8" key="1">
    <citation type="submission" date="2024-02" db="EMBL/GenBank/DDBJ databases">
        <title>High-quality chromosome-scale genome assembly of Pensacola bahiagrass (Paspalum notatum Flugge var. saurae).</title>
        <authorList>
            <person name="Vega J.M."/>
            <person name="Podio M."/>
            <person name="Orjuela J."/>
            <person name="Siena L.A."/>
            <person name="Pessino S.C."/>
            <person name="Combes M.C."/>
            <person name="Mariac C."/>
            <person name="Albertini E."/>
            <person name="Pupilli F."/>
            <person name="Ortiz J.P.A."/>
            <person name="Leblanc O."/>
        </authorList>
    </citation>
    <scope>NUCLEOTIDE SEQUENCE [LARGE SCALE GENOMIC DNA]</scope>
    <source>
        <strain evidence="7">R1</strain>
        <tissue evidence="7">Leaf</tissue>
    </source>
</reference>
<protein>
    <recommendedName>
        <fullName evidence="6">SBP-type domain-containing protein</fullName>
    </recommendedName>
</protein>
<evidence type="ECO:0000313" key="8">
    <source>
        <dbReference type="Proteomes" id="UP001341281"/>
    </source>
</evidence>
<feature type="compositionally biased region" description="Basic and acidic residues" evidence="5">
    <location>
        <begin position="50"/>
        <end position="59"/>
    </location>
</feature>
<name>A0AAQ3T394_PASNO</name>
<dbReference type="GO" id="GO:0005634">
    <property type="term" value="C:nucleus"/>
    <property type="evidence" value="ECO:0007669"/>
    <property type="project" value="InterPro"/>
</dbReference>
<dbReference type="EMBL" id="CP144747">
    <property type="protein sequence ID" value="WVZ66029.1"/>
    <property type="molecule type" value="Genomic_DNA"/>
</dbReference>
<proteinExistence type="predicted"/>
<keyword evidence="8" id="KW-1185">Reference proteome</keyword>
<evidence type="ECO:0000313" key="7">
    <source>
        <dbReference type="EMBL" id="WVZ66029.1"/>
    </source>
</evidence>
<keyword evidence="2 4" id="KW-0863">Zinc-finger</keyword>
<evidence type="ECO:0000256" key="1">
    <source>
        <dbReference type="ARBA" id="ARBA00022723"/>
    </source>
</evidence>
<evidence type="ECO:0000256" key="2">
    <source>
        <dbReference type="ARBA" id="ARBA00022771"/>
    </source>
</evidence>
<feature type="region of interest" description="Disordered" evidence="5">
    <location>
        <begin position="175"/>
        <end position="213"/>
    </location>
</feature>
<sequence length="213" mass="21695">MLASTSLGGASSMDLKGKGPSSSAEASMAALAAAAAAGEDDSGAAPPPHQRGEEDEKPAKLAAVGGASPVAVAASRRVAAAGGASSSSLAAAAAAARRGAGAIAAGPSCQADRCGADMSKEEKKYNRRHKVCEAHSKAAVVLVAGLRQRFCQQCSRFHELSEFDDDKRSCRQRLAGHNERRRKSSNDAHGSGGGRHAAEQNGRGPPGNHFQIR</sequence>
<keyword evidence="3" id="KW-0862">Zinc</keyword>
<dbReference type="PANTHER" id="PTHR31251:SF209">
    <property type="entry name" value="SQUAMOSA PROMOTER-BINDING-LIKE PROTEIN 13"/>
    <property type="match status" value="1"/>
</dbReference>
<dbReference type="InterPro" id="IPR004333">
    <property type="entry name" value="SBP_dom"/>
</dbReference>
<dbReference type="PROSITE" id="PS51141">
    <property type="entry name" value="ZF_SBP"/>
    <property type="match status" value="1"/>
</dbReference>
<accession>A0AAQ3T394</accession>
<dbReference type="Proteomes" id="UP001341281">
    <property type="component" value="Chromosome 03"/>
</dbReference>
<dbReference type="Pfam" id="PF03110">
    <property type="entry name" value="SBP"/>
    <property type="match status" value="1"/>
</dbReference>
<dbReference type="InterPro" id="IPR036893">
    <property type="entry name" value="SBP_sf"/>
</dbReference>
<organism evidence="7 8">
    <name type="scientific">Paspalum notatum var. saurae</name>
    <dbReference type="NCBI Taxonomy" id="547442"/>
    <lineage>
        <taxon>Eukaryota</taxon>
        <taxon>Viridiplantae</taxon>
        <taxon>Streptophyta</taxon>
        <taxon>Embryophyta</taxon>
        <taxon>Tracheophyta</taxon>
        <taxon>Spermatophyta</taxon>
        <taxon>Magnoliopsida</taxon>
        <taxon>Liliopsida</taxon>
        <taxon>Poales</taxon>
        <taxon>Poaceae</taxon>
        <taxon>PACMAD clade</taxon>
        <taxon>Panicoideae</taxon>
        <taxon>Andropogonodae</taxon>
        <taxon>Paspaleae</taxon>
        <taxon>Paspalinae</taxon>
        <taxon>Paspalum</taxon>
    </lineage>
</organism>
<dbReference type="GO" id="GO:0003677">
    <property type="term" value="F:DNA binding"/>
    <property type="evidence" value="ECO:0007669"/>
    <property type="project" value="InterPro"/>
</dbReference>
<dbReference type="GO" id="GO:0008270">
    <property type="term" value="F:zinc ion binding"/>
    <property type="evidence" value="ECO:0007669"/>
    <property type="project" value="UniProtKB-KW"/>
</dbReference>
<evidence type="ECO:0000256" key="5">
    <source>
        <dbReference type="SAM" id="MobiDB-lite"/>
    </source>
</evidence>
<gene>
    <name evidence="7" type="ORF">U9M48_015307</name>
</gene>
<feature type="compositionally biased region" description="Low complexity" evidence="5">
    <location>
        <begin position="21"/>
        <end position="37"/>
    </location>
</feature>
<dbReference type="AlphaFoldDB" id="A0AAQ3T394"/>
<keyword evidence="1" id="KW-0479">Metal-binding</keyword>
<dbReference type="SUPFAM" id="SSF103612">
    <property type="entry name" value="SBT domain"/>
    <property type="match status" value="1"/>
</dbReference>